<evidence type="ECO:0000313" key="5">
    <source>
        <dbReference type="Proteomes" id="UP001596990"/>
    </source>
</evidence>
<dbReference type="Proteomes" id="UP001596990">
    <property type="component" value="Unassembled WGS sequence"/>
</dbReference>
<dbReference type="RefSeq" id="WP_386059770.1">
    <property type="nucleotide sequence ID" value="NZ_JBHTKL010000005.1"/>
</dbReference>
<keyword evidence="1" id="KW-0808">Transferase</keyword>
<keyword evidence="5" id="KW-1185">Reference proteome</keyword>
<dbReference type="Gene3D" id="3.40.630.30">
    <property type="match status" value="1"/>
</dbReference>
<dbReference type="InterPro" id="IPR016181">
    <property type="entry name" value="Acyl_CoA_acyltransferase"/>
</dbReference>
<proteinExistence type="predicted"/>
<keyword evidence="2" id="KW-0012">Acyltransferase</keyword>
<dbReference type="Pfam" id="PF00583">
    <property type="entry name" value="Acetyltransf_1"/>
    <property type="match status" value="1"/>
</dbReference>
<sequence length="142" mass="16811">MKITQQWNQQDSDFIRKKVIEHNVSQLPEDCKTPNEQTSFILRNEQDEIVGGITATTFWHHMHIDFLWVDDRLRGRGYGAELLKKTEQLAIEKGCRFIALDTFSFQAPEFYKRYGFEVFGVIEDHPKGFNQYFLHKWLGSHT</sequence>
<dbReference type="SUPFAM" id="SSF55729">
    <property type="entry name" value="Acyl-CoA N-acyltransferases (Nat)"/>
    <property type="match status" value="1"/>
</dbReference>
<organism evidence="4 5">
    <name type="scientific">Thalassobacillus hwangdonensis</name>
    <dbReference type="NCBI Taxonomy" id="546108"/>
    <lineage>
        <taxon>Bacteria</taxon>
        <taxon>Bacillati</taxon>
        <taxon>Bacillota</taxon>
        <taxon>Bacilli</taxon>
        <taxon>Bacillales</taxon>
        <taxon>Bacillaceae</taxon>
        <taxon>Thalassobacillus</taxon>
    </lineage>
</organism>
<evidence type="ECO:0000259" key="3">
    <source>
        <dbReference type="PROSITE" id="PS51186"/>
    </source>
</evidence>
<dbReference type="EMBL" id="JBHTKL010000005">
    <property type="protein sequence ID" value="MFD1019608.1"/>
    <property type="molecule type" value="Genomic_DNA"/>
</dbReference>
<name>A0ABW3L3A2_9BACI</name>
<accession>A0ABW3L3A2</accession>
<evidence type="ECO:0000256" key="2">
    <source>
        <dbReference type="ARBA" id="ARBA00023315"/>
    </source>
</evidence>
<dbReference type="PANTHER" id="PTHR43420">
    <property type="entry name" value="ACETYLTRANSFERASE"/>
    <property type="match status" value="1"/>
</dbReference>
<dbReference type="InterPro" id="IPR050680">
    <property type="entry name" value="YpeA/RimI_acetyltransf"/>
</dbReference>
<reference evidence="5" key="1">
    <citation type="journal article" date="2019" name="Int. J. Syst. Evol. Microbiol.">
        <title>The Global Catalogue of Microorganisms (GCM) 10K type strain sequencing project: providing services to taxonomists for standard genome sequencing and annotation.</title>
        <authorList>
            <consortium name="The Broad Institute Genomics Platform"/>
            <consortium name="The Broad Institute Genome Sequencing Center for Infectious Disease"/>
            <person name="Wu L."/>
            <person name="Ma J."/>
        </authorList>
    </citation>
    <scope>NUCLEOTIDE SEQUENCE [LARGE SCALE GENOMIC DNA]</scope>
    <source>
        <strain evidence="5">CCUG 56607</strain>
    </source>
</reference>
<comment type="caution">
    <text evidence="4">The sequence shown here is derived from an EMBL/GenBank/DDBJ whole genome shotgun (WGS) entry which is preliminary data.</text>
</comment>
<evidence type="ECO:0000256" key="1">
    <source>
        <dbReference type="ARBA" id="ARBA00022679"/>
    </source>
</evidence>
<gene>
    <name evidence="4" type="ORF">ACFQ2J_10530</name>
</gene>
<protein>
    <submittedName>
        <fullName evidence="4">GNAT family N-acetyltransferase</fullName>
    </submittedName>
</protein>
<evidence type="ECO:0000313" key="4">
    <source>
        <dbReference type="EMBL" id="MFD1019608.1"/>
    </source>
</evidence>
<dbReference type="CDD" id="cd04301">
    <property type="entry name" value="NAT_SF"/>
    <property type="match status" value="1"/>
</dbReference>
<dbReference type="PANTHER" id="PTHR43420:SF47">
    <property type="entry name" value="N-ACETYLTRANSFERASE DOMAIN-CONTAINING PROTEIN"/>
    <property type="match status" value="1"/>
</dbReference>
<dbReference type="InterPro" id="IPR000182">
    <property type="entry name" value="GNAT_dom"/>
</dbReference>
<dbReference type="PROSITE" id="PS51186">
    <property type="entry name" value="GNAT"/>
    <property type="match status" value="1"/>
</dbReference>
<feature type="domain" description="N-acetyltransferase" evidence="3">
    <location>
        <begin position="1"/>
        <end position="139"/>
    </location>
</feature>